<evidence type="ECO:0000313" key="2">
    <source>
        <dbReference type="EMBL" id="KAG5545947.1"/>
    </source>
</evidence>
<accession>A0AAV6K0I5</accession>
<reference evidence="2 3" key="1">
    <citation type="submission" date="2020-08" db="EMBL/GenBank/DDBJ databases">
        <title>Plant Genome Project.</title>
        <authorList>
            <person name="Zhang R.-G."/>
        </authorList>
    </citation>
    <scope>NUCLEOTIDE SEQUENCE [LARGE SCALE GENOMIC DNA]</scope>
    <source>
        <strain evidence="2">WSP0</strain>
        <tissue evidence="2">Leaf</tissue>
    </source>
</reference>
<feature type="transmembrane region" description="Helical" evidence="1">
    <location>
        <begin position="21"/>
        <end position="40"/>
    </location>
</feature>
<dbReference type="Proteomes" id="UP000823749">
    <property type="component" value="Chromosome 6"/>
</dbReference>
<keyword evidence="3" id="KW-1185">Reference proteome</keyword>
<name>A0AAV6K0I5_9ERIC</name>
<keyword evidence="1" id="KW-0812">Transmembrane</keyword>
<keyword evidence="1" id="KW-1133">Transmembrane helix</keyword>
<dbReference type="AlphaFoldDB" id="A0AAV6K0I5"/>
<dbReference type="EMBL" id="JACTNZ010000006">
    <property type="protein sequence ID" value="KAG5545947.1"/>
    <property type="molecule type" value="Genomic_DNA"/>
</dbReference>
<organism evidence="2 3">
    <name type="scientific">Rhododendron griersonianum</name>
    <dbReference type="NCBI Taxonomy" id="479676"/>
    <lineage>
        <taxon>Eukaryota</taxon>
        <taxon>Viridiplantae</taxon>
        <taxon>Streptophyta</taxon>
        <taxon>Embryophyta</taxon>
        <taxon>Tracheophyta</taxon>
        <taxon>Spermatophyta</taxon>
        <taxon>Magnoliopsida</taxon>
        <taxon>eudicotyledons</taxon>
        <taxon>Gunneridae</taxon>
        <taxon>Pentapetalae</taxon>
        <taxon>asterids</taxon>
        <taxon>Ericales</taxon>
        <taxon>Ericaceae</taxon>
        <taxon>Ericoideae</taxon>
        <taxon>Rhodoreae</taxon>
        <taxon>Rhododendron</taxon>
    </lineage>
</organism>
<comment type="caution">
    <text evidence="2">The sequence shown here is derived from an EMBL/GenBank/DDBJ whole genome shotgun (WGS) entry which is preliminary data.</text>
</comment>
<proteinExistence type="predicted"/>
<gene>
    <name evidence="2" type="ORF">RHGRI_018195</name>
</gene>
<evidence type="ECO:0000313" key="3">
    <source>
        <dbReference type="Proteomes" id="UP000823749"/>
    </source>
</evidence>
<protein>
    <submittedName>
        <fullName evidence="2">Uncharacterized protein</fullName>
    </submittedName>
</protein>
<keyword evidence="1" id="KW-0472">Membrane</keyword>
<sequence>MSCFSSKASENALVTQLSRHRAPVTFSILYFVCGMEFNALTPNHLASGADKGCIWDIAKLAEAILIFLLSRGICKIFLTLLARM</sequence>
<feature type="transmembrane region" description="Helical" evidence="1">
    <location>
        <begin position="60"/>
        <end position="82"/>
    </location>
</feature>
<evidence type="ECO:0000256" key="1">
    <source>
        <dbReference type="SAM" id="Phobius"/>
    </source>
</evidence>